<accession>A0A3A1N5E3</accession>
<keyword evidence="1" id="KW-0732">Signal</keyword>
<evidence type="ECO:0000313" key="3">
    <source>
        <dbReference type="EMBL" id="RIV32518.1"/>
    </source>
</evidence>
<protein>
    <recommendedName>
        <fullName evidence="2">DUF7477 domain-containing protein</fullName>
    </recommendedName>
</protein>
<dbReference type="RefSeq" id="WP_119608490.1">
    <property type="nucleotide sequence ID" value="NZ_QXFH01000074.1"/>
</dbReference>
<dbReference type="Pfam" id="PF24289">
    <property type="entry name" value="DUF7477"/>
    <property type="match status" value="1"/>
</dbReference>
<comment type="caution">
    <text evidence="3">The sequence shown here is derived from an EMBL/GenBank/DDBJ whole genome shotgun (WGS) entry which is preliminary data.</text>
</comment>
<keyword evidence="4" id="KW-1185">Reference proteome</keyword>
<feature type="domain" description="DUF7477" evidence="2">
    <location>
        <begin position="191"/>
        <end position="304"/>
    </location>
</feature>
<proteinExistence type="predicted"/>
<sequence length="415" mass="47417">MKTFLALSLTLLTSIFGFSQTYYETSWISGEIKYTALVIFYEDSEALVRVKYYNNGSDKLANFGCSYKNFTKSDGTIDKFLDGTNASIVRGSSESSYSADNFYLKDIGNGNYQAYTVDDNGFSGGDITQYMKPMLYWVKLNPDALTKGYLDDYFDEKETIFQLLVFLNKGELSYPVKDNAVTVLANGIDQKPLWAAVMDKNSSLNYSEQRIKESNSYPSDWIKNQWSEGFYITSMDFDDSKNTFVVLMSKGYGFGPQSWKKSSTFPKDWITEKWNDDYSITSMTNGGGNWYVVMNKSTGFETQRWKTSYDIPRDWIIDNWNENYAITSATYGNGLWALSMSKASKLGAQTWKTQVEYPSDWIIERADKGYSITSMTYGDGMWLVVMSKNPTNTTNRSGISYQDIPIDWILKNAQY</sequence>
<feature type="signal peptide" evidence="1">
    <location>
        <begin position="1"/>
        <end position="19"/>
    </location>
</feature>
<evidence type="ECO:0000256" key="1">
    <source>
        <dbReference type="SAM" id="SignalP"/>
    </source>
</evidence>
<dbReference type="Proteomes" id="UP000266067">
    <property type="component" value="Unassembled WGS sequence"/>
</dbReference>
<evidence type="ECO:0000259" key="2">
    <source>
        <dbReference type="Pfam" id="PF24289"/>
    </source>
</evidence>
<name>A0A3A1N5E3_9FLAO</name>
<feature type="chain" id="PRO_5017409052" description="DUF7477 domain-containing protein" evidence="1">
    <location>
        <begin position="20"/>
        <end position="415"/>
    </location>
</feature>
<reference evidence="3 4" key="1">
    <citation type="submission" date="2018-08" db="EMBL/GenBank/DDBJ databases">
        <title>Proposal of Muricauda 72 sp.nov. and Muricauda NH166 sp.nov., isolated from seawater.</title>
        <authorList>
            <person name="Cheng H."/>
            <person name="Wu Y.-H."/>
            <person name="Guo L.-L."/>
            <person name="Xu X.-W."/>
        </authorList>
    </citation>
    <scope>NUCLEOTIDE SEQUENCE [LARGE SCALE GENOMIC DNA]</scope>
    <source>
        <strain evidence="3 4">KCTC 22173</strain>
    </source>
</reference>
<organism evidence="3 4">
    <name type="scientific">Flagellimonas lutimaris</name>
    <dbReference type="NCBI Taxonomy" id="475082"/>
    <lineage>
        <taxon>Bacteria</taxon>
        <taxon>Pseudomonadati</taxon>
        <taxon>Bacteroidota</taxon>
        <taxon>Flavobacteriia</taxon>
        <taxon>Flavobacteriales</taxon>
        <taxon>Flavobacteriaceae</taxon>
        <taxon>Flagellimonas</taxon>
    </lineage>
</organism>
<gene>
    <name evidence="3" type="ORF">D2V08_12440</name>
</gene>
<dbReference type="OrthoDB" id="1399673at2"/>
<dbReference type="AlphaFoldDB" id="A0A3A1N5E3"/>
<evidence type="ECO:0000313" key="4">
    <source>
        <dbReference type="Proteomes" id="UP000266067"/>
    </source>
</evidence>
<dbReference type="InterPro" id="IPR055900">
    <property type="entry name" value="DUF7477"/>
</dbReference>
<dbReference type="EMBL" id="QXFH01000074">
    <property type="protein sequence ID" value="RIV32518.1"/>
    <property type="molecule type" value="Genomic_DNA"/>
</dbReference>